<dbReference type="GO" id="GO:0003676">
    <property type="term" value="F:nucleic acid binding"/>
    <property type="evidence" value="ECO:0007669"/>
    <property type="project" value="InterPro"/>
</dbReference>
<organism evidence="1 2">
    <name type="scientific">Paramuricea clavata</name>
    <name type="common">Red gorgonian</name>
    <name type="synonym">Violescent sea-whip</name>
    <dbReference type="NCBI Taxonomy" id="317549"/>
    <lineage>
        <taxon>Eukaryota</taxon>
        <taxon>Metazoa</taxon>
        <taxon>Cnidaria</taxon>
        <taxon>Anthozoa</taxon>
        <taxon>Octocorallia</taxon>
        <taxon>Malacalcyonacea</taxon>
        <taxon>Plexauridae</taxon>
        <taxon>Paramuricea</taxon>
    </lineage>
</organism>
<dbReference type="GO" id="GO:0015074">
    <property type="term" value="P:DNA integration"/>
    <property type="evidence" value="ECO:0007669"/>
    <property type="project" value="InterPro"/>
</dbReference>
<dbReference type="Proteomes" id="UP001152795">
    <property type="component" value="Unassembled WGS sequence"/>
</dbReference>
<dbReference type="InterPro" id="IPR012337">
    <property type="entry name" value="RNaseH-like_sf"/>
</dbReference>
<accession>A0A7D9DID1</accession>
<dbReference type="PANTHER" id="PTHR47331">
    <property type="entry name" value="PHD-TYPE DOMAIN-CONTAINING PROTEIN"/>
    <property type="match status" value="1"/>
</dbReference>
<dbReference type="SUPFAM" id="SSF53098">
    <property type="entry name" value="Ribonuclease H-like"/>
    <property type="match status" value="1"/>
</dbReference>
<dbReference type="Gene3D" id="3.30.420.10">
    <property type="entry name" value="Ribonuclease H-like superfamily/Ribonuclease H"/>
    <property type="match status" value="1"/>
</dbReference>
<protein>
    <submittedName>
        <fullName evidence="1">Pro-Pol poly</fullName>
    </submittedName>
</protein>
<dbReference type="EMBL" id="CACRXK020000995">
    <property type="protein sequence ID" value="CAB3986293.1"/>
    <property type="molecule type" value="Genomic_DNA"/>
</dbReference>
<evidence type="ECO:0000313" key="1">
    <source>
        <dbReference type="EMBL" id="CAB3986293.1"/>
    </source>
</evidence>
<reference evidence="1" key="1">
    <citation type="submission" date="2020-04" db="EMBL/GenBank/DDBJ databases">
        <authorList>
            <person name="Alioto T."/>
            <person name="Alioto T."/>
            <person name="Gomez Garrido J."/>
        </authorList>
    </citation>
    <scope>NUCLEOTIDE SEQUENCE</scope>
    <source>
        <strain evidence="1">A484AB</strain>
    </source>
</reference>
<name>A0A7D9DID1_PARCT</name>
<dbReference type="InterPro" id="IPR001584">
    <property type="entry name" value="Integrase_cat-core"/>
</dbReference>
<evidence type="ECO:0000313" key="2">
    <source>
        <dbReference type="Proteomes" id="UP001152795"/>
    </source>
</evidence>
<proteinExistence type="predicted"/>
<dbReference type="AlphaFoldDB" id="A0A7D9DID1"/>
<dbReference type="OrthoDB" id="5982130at2759"/>
<gene>
    <name evidence="1" type="ORF">PACLA_8A008961</name>
</gene>
<dbReference type="PROSITE" id="PS50994">
    <property type="entry name" value="INTEGRASE"/>
    <property type="match status" value="1"/>
</dbReference>
<dbReference type="InterPro" id="IPR036397">
    <property type="entry name" value="RNaseH_sf"/>
</dbReference>
<sequence>MDVDFAGPLTYKLTKKEEGKCYILIFTCATSRAVHLELTNTKSAEEFEVKLNAFIARKSRPKLIVSDNGGACKATALWIRKICKIERLQDYLARQEVWWRFSLSMSPWWGGMYEHLHKDIKKALYKVLERSTLFLDQLQAIVINIEKNVNNRPLTYVESEQEEKQVLTPNNFCGDKMCIPLLTNQTRMMENKS</sequence>
<keyword evidence="2" id="KW-1185">Reference proteome</keyword>
<comment type="caution">
    <text evidence="1">The sequence shown here is derived from an EMBL/GenBank/DDBJ whole genome shotgun (WGS) entry which is preliminary data.</text>
</comment>